<protein>
    <submittedName>
        <fullName evidence="3">Uncharacterized protein</fullName>
    </submittedName>
</protein>
<feature type="compositionally biased region" description="Low complexity" evidence="1">
    <location>
        <begin position="83"/>
        <end position="107"/>
    </location>
</feature>
<name>A0A432VPK9_9GAMM</name>
<evidence type="ECO:0000256" key="1">
    <source>
        <dbReference type="SAM" id="MobiDB-lite"/>
    </source>
</evidence>
<keyword evidence="4" id="KW-1185">Reference proteome</keyword>
<evidence type="ECO:0000313" key="3">
    <source>
        <dbReference type="EMBL" id="RUO18076.1"/>
    </source>
</evidence>
<reference evidence="3 4" key="1">
    <citation type="journal article" date="2011" name="Front. Microbiol.">
        <title>Genomic signatures of strain selection and enhancement in Bacillus atrophaeus var. globigii, a historical biowarfare simulant.</title>
        <authorList>
            <person name="Gibbons H.S."/>
            <person name="Broomall S.M."/>
            <person name="McNew L.A."/>
            <person name="Daligault H."/>
            <person name="Chapman C."/>
            <person name="Bruce D."/>
            <person name="Karavis M."/>
            <person name="Krepps M."/>
            <person name="McGregor P.A."/>
            <person name="Hong C."/>
            <person name="Park K.H."/>
            <person name="Akmal A."/>
            <person name="Feldman A."/>
            <person name="Lin J.S."/>
            <person name="Chang W.E."/>
            <person name="Higgs B.W."/>
            <person name="Demirev P."/>
            <person name="Lindquist J."/>
            <person name="Liem A."/>
            <person name="Fochler E."/>
            <person name="Read T.D."/>
            <person name="Tapia R."/>
            <person name="Johnson S."/>
            <person name="Bishop-Lilly K.A."/>
            <person name="Detter C."/>
            <person name="Han C."/>
            <person name="Sozhamannan S."/>
            <person name="Rosenzweig C.N."/>
            <person name="Skowronski E.W."/>
        </authorList>
    </citation>
    <scope>NUCLEOTIDE SEQUENCE [LARGE SCALE GENOMIC DNA]</scope>
    <source>
        <strain evidence="3 4">AK5</strain>
    </source>
</reference>
<evidence type="ECO:0000256" key="2">
    <source>
        <dbReference type="SAM" id="Phobius"/>
    </source>
</evidence>
<dbReference type="SUPFAM" id="SSF48452">
    <property type="entry name" value="TPR-like"/>
    <property type="match status" value="1"/>
</dbReference>
<feature type="region of interest" description="Disordered" evidence="1">
    <location>
        <begin position="83"/>
        <end position="239"/>
    </location>
</feature>
<organism evidence="3 4">
    <name type="scientific">Aliidiomarina haloalkalitolerans</name>
    <dbReference type="NCBI Taxonomy" id="859059"/>
    <lineage>
        <taxon>Bacteria</taxon>
        <taxon>Pseudomonadati</taxon>
        <taxon>Pseudomonadota</taxon>
        <taxon>Gammaproteobacteria</taxon>
        <taxon>Alteromonadales</taxon>
        <taxon>Idiomarinaceae</taxon>
        <taxon>Aliidiomarina</taxon>
    </lineage>
</organism>
<dbReference type="InterPro" id="IPR011990">
    <property type="entry name" value="TPR-like_helical_dom_sf"/>
</dbReference>
<proteinExistence type="predicted"/>
<accession>A0A432VPK9</accession>
<feature type="transmembrane region" description="Helical" evidence="2">
    <location>
        <begin position="43"/>
        <end position="62"/>
    </location>
</feature>
<keyword evidence="2" id="KW-0812">Transmembrane</keyword>
<comment type="caution">
    <text evidence="3">The sequence shown here is derived from an EMBL/GenBank/DDBJ whole genome shotgun (WGS) entry which is preliminary data.</text>
</comment>
<dbReference type="Proteomes" id="UP000288212">
    <property type="component" value="Unassembled WGS sequence"/>
</dbReference>
<dbReference type="AlphaFoldDB" id="A0A432VPK9"/>
<dbReference type="EMBL" id="PIPI01000012">
    <property type="protein sequence ID" value="RUO18076.1"/>
    <property type="molecule type" value="Genomic_DNA"/>
</dbReference>
<keyword evidence="2" id="KW-1133">Transmembrane helix</keyword>
<dbReference type="Pfam" id="PF13432">
    <property type="entry name" value="TPR_16"/>
    <property type="match status" value="2"/>
</dbReference>
<gene>
    <name evidence="3" type="ORF">CWE06_11925</name>
</gene>
<feature type="compositionally biased region" description="Low complexity" evidence="1">
    <location>
        <begin position="133"/>
        <end position="224"/>
    </location>
</feature>
<evidence type="ECO:0000313" key="4">
    <source>
        <dbReference type="Proteomes" id="UP000288212"/>
    </source>
</evidence>
<dbReference type="Gene3D" id="1.25.40.10">
    <property type="entry name" value="Tetratricopeptide repeat domain"/>
    <property type="match status" value="1"/>
</dbReference>
<keyword evidence="2" id="KW-0472">Membrane</keyword>
<dbReference type="OrthoDB" id="5406098at2"/>
<sequence length="424" mass="45235">MDNTMSIINKMLRDIDNRENKQEVPSERPSDVYLPKPAQDRRATFVLAGGAVAVLVLLGLWWSSSMDDPAGMSPAQVAVASEQVSQSSNTNTSAVVADANGDASGDANGDEADVSAASSVSDEELVVAQASGQSSEQPAEQTTQEAAQPASPPFSQQVTQTTQATDAASSPTTAQVESAQVTSAPATPVTPAPVAQTRETQTAATQPSRAATTQATQATQSTASPEMRVSRSSNGADSAEAAYREGMRLLRAGNQPAALQQFRTAVERDHMHHEARLELVVLLFSRGVVEESLELLNAGVILAPHFNEFRLVEARILQRIGQPDAALEVLNGTSAVLPTDADIFIMRAALATELGYYGVAVHSYQQLVSWRPDSGAWWLGLGYALELRGDKRDASEAYQRALRDSRLGADSRRFVMNRLEVIGS</sequence>